<evidence type="ECO:0000313" key="3">
    <source>
        <dbReference type="Proteomes" id="UP000730618"/>
    </source>
</evidence>
<dbReference type="PROSITE" id="PS51257">
    <property type="entry name" value="PROKAR_LIPOPROTEIN"/>
    <property type="match status" value="1"/>
</dbReference>
<evidence type="ECO:0000313" key="2">
    <source>
        <dbReference type="EMBL" id="CAG7649235.1"/>
    </source>
</evidence>
<dbReference type="InterPro" id="IPR006059">
    <property type="entry name" value="SBP"/>
</dbReference>
<reference evidence="2 3" key="1">
    <citation type="submission" date="2021-06" db="EMBL/GenBank/DDBJ databases">
        <authorList>
            <person name="Criscuolo A."/>
        </authorList>
    </citation>
    <scope>NUCLEOTIDE SEQUENCE [LARGE SCALE GENOMIC DNA]</scope>
    <source>
        <strain evidence="3">CIP 111802</strain>
    </source>
</reference>
<gene>
    <name evidence="2" type="ORF">PAECIP111802_04439</name>
</gene>
<keyword evidence="1" id="KW-0732">Signal</keyword>
<dbReference type="InterPro" id="IPR050490">
    <property type="entry name" value="Bact_solute-bd_prot1"/>
</dbReference>
<name>A0ABM8VM29_9BACL</name>
<dbReference type="Proteomes" id="UP000730618">
    <property type="component" value="Unassembled WGS sequence"/>
</dbReference>
<proteinExistence type="predicted"/>
<protein>
    <recommendedName>
        <fullName evidence="4">Extracellular solute-binding protein</fullName>
    </recommendedName>
</protein>
<evidence type="ECO:0000256" key="1">
    <source>
        <dbReference type="SAM" id="SignalP"/>
    </source>
</evidence>
<keyword evidence="3" id="KW-1185">Reference proteome</keyword>
<dbReference type="EMBL" id="CAJVCE010000013">
    <property type="protein sequence ID" value="CAG7649235.1"/>
    <property type="molecule type" value="Genomic_DNA"/>
</dbReference>
<dbReference type="Pfam" id="PF01547">
    <property type="entry name" value="SBP_bac_1"/>
    <property type="match status" value="1"/>
</dbReference>
<sequence length="434" mass="49119">MKRRVTFGLTAAMFTAFIAGCGNNIVQQTTTGAVAEKHDPVTVRVGISASKLTEEEFARFFVDPVKKKYPWITVERELYDKGRSLSQLVAAGETPDIVWHTNIGSSLSDFIDLKLDVSLTELIKKHNLDLNRIETESLDAVKAATQREDLIAIPYTRHFSATYYSKEIFDKFGVPYPTDNMTWDQMYELAKKVTRLDSGIQYRGLEPNVSERPASQLSLPYVDPKTKKGVLQTDQWKKVMEMVTKIHRIPGNEQIANHSAADKLFVEGKLAMEPTVNILYEARFKDYPDLKWDWVTYPVWPEAPGIGMRIDAHVLALTSTSKHKDDAFLVMSALVSDEVQMDFSRQGRFSVLKDQKIRDSYGADIDYLKGKNIQALYKTKPAKSFVPTKYDTMAMTAINGAKDDIIKKGKDINTALRDAEEKLNKQIQEKEVGN</sequence>
<dbReference type="RefSeq" id="WP_218100723.1">
    <property type="nucleotide sequence ID" value="NZ_CAJVCE010000013.1"/>
</dbReference>
<evidence type="ECO:0008006" key="4">
    <source>
        <dbReference type="Google" id="ProtNLM"/>
    </source>
</evidence>
<accession>A0ABM8VM29</accession>
<feature type="chain" id="PRO_5045115332" description="Extracellular solute-binding protein" evidence="1">
    <location>
        <begin position="19"/>
        <end position="434"/>
    </location>
</feature>
<organism evidence="2 3">
    <name type="scientific">Paenibacillus allorhizosphaerae</name>
    <dbReference type="NCBI Taxonomy" id="2849866"/>
    <lineage>
        <taxon>Bacteria</taxon>
        <taxon>Bacillati</taxon>
        <taxon>Bacillota</taxon>
        <taxon>Bacilli</taxon>
        <taxon>Bacillales</taxon>
        <taxon>Paenibacillaceae</taxon>
        <taxon>Paenibacillus</taxon>
    </lineage>
</organism>
<dbReference type="PANTHER" id="PTHR43649:SF12">
    <property type="entry name" value="DIACETYLCHITOBIOSE BINDING PROTEIN DASA"/>
    <property type="match status" value="1"/>
</dbReference>
<feature type="signal peptide" evidence="1">
    <location>
        <begin position="1"/>
        <end position="18"/>
    </location>
</feature>
<comment type="caution">
    <text evidence="2">The sequence shown here is derived from an EMBL/GenBank/DDBJ whole genome shotgun (WGS) entry which is preliminary data.</text>
</comment>
<dbReference type="PANTHER" id="PTHR43649">
    <property type="entry name" value="ARABINOSE-BINDING PROTEIN-RELATED"/>
    <property type="match status" value="1"/>
</dbReference>